<feature type="region of interest" description="Disordered" evidence="11">
    <location>
        <begin position="1356"/>
        <end position="1489"/>
    </location>
</feature>
<dbReference type="PANTHER" id="PTHR23077:SF9">
    <property type="entry name" value="PEROXISOMAL ATPASE PEX6"/>
    <property type="match status" value="1"/>
</dbReference>
<feature type="compositionally biased region" description="Gly residues" evidence="11">
    <location>
        <begin position="1460"/>
        <end position="1478"/>
    </location>
</feature>
<feature type="compositionally biased region" description="Polar residues" evidence="11">
    <location>
        <begin position="1384"/>
        <end position="1396"/>
    </location>
</feature>
<feature type="compositionally biased region" description="Acidic residues" evidence="11">
    <location>
        <begin position="1424"/>
        <end position="1435"/>
    </location>
</feature>
<comment type="subcellular location">
    <subcellularLocation>
        <location evidence="1">Membrane</location>
    </subcellularLocation>
</comment>
<keyword evidence="14" id="KW-1185">Reference proteome</keyword>
<accession>A0A6A6HIW6</accession>
<feature type="compositionally biased region" description="Basic residues" evidence="11">
    <location>
        <begin position="1397"/>
        <end position="1407"/>
    </location>
</feature>
<evidence type="ECO:0000256" key="3">
    <source>
        <dbReference type="ARBA" id="ARBA00022593"/>
    </source>
</evidence>
<dbReference type="InterPro" id="IPR003960">
    <property type="entry name" value="ATPase_AAA_CS"/>
</dbReference>
<evidence type="ECO:0000256" key="11">
    <source>
        <dbReference type="SAM" id="MobiDB-lite"/>
    </source>
</evidence>
<dbReference type="FunFam" id="3.40.50.300:FF:000109">
    <property type="entry name" value="Peroxisomal biogenesis factor 6"/>
    <property type="match status" value="1"/>
</dbReference>
<evidence type="ECO:0000256" key="5">
    <source>
        <dbReference type="ARBA" id="ARBA00022801"/>
    </source>
</evidence>
<dbReference type="GO" id="GO:0016558">
    <property type="term" value="P:protein import into peroxisome matrix"/>
    <property type="evidence" value="ECO:0007669"/>
    <property type="project" value="TreeGrafter"/>
</dbReference>
<dbReference type="Pfam" id="PF00004">
    <property type="entry name" value="AAA"/>
    <property type="match status" value="1"/>
</dbReference>
<protein>
    <recommendedName>
        <fullName evidence="8">Peroxisomal ATPase PEX6</fullName>
    </recommendedName>
    <alternativeName>
        <fullName evidence="9">Peroxin-6</fullName>
    </alternativeName>
</protein>
<dbReference type="SMART" id="SM00382">
    <property type="entry name" value="AAA"/>
    <property type="match status" value="1"/>
</dbReference>
<keyword evidence="6" id="KW-0067">ATP-binding</keyword>
<feature type="region of interest" description="Disordered" evidence="11">
    <location>
        <begin position="321"/>
        <end position="365"/>
    </location>
</feature>
<dbReference type="InterPro" id="IPR027417">
    <property type="entry name" value="P-loop_NTPase"/>
</dbReference>
<dbReference type="InterPro" id="IPR050168">
    <property type="entry name" value="AAA_ATPase_domain"/>
</dbReference>
<feature type="compositionally biased region" description="Basic and acidic residues" evidence="11">
    <location>
        <begin position="1356"/>
        <end position="1369"/>
    </location>
</feature>
<proteinExistence type="inferred from homology"/>
<evidence type="ECO:0000256" key="7">
    <source>
        <dbReference type="ARBA" id="ARBA00023136"/>
    </source>
</evidence>
<keyword evidence="3" id="KW-0962">Peroxisome biogenesis</keyword>
<dbReference type="Pfam" id="PF23120">
    <property type="entry name" value="PEX6_N"/>
    <property type="match status" value="1"/>
</dbReference>
<evidence type="ECO:0000256" key="10">
    <source>
        <dbReference type="ARBA" id="ARBA00048778"/>
    </source>
</evidence>
<evidence type="ECO:0000313" key="13">
    <source>
        <dbReference type="EMBL" id="KAF2238085.1"/>
    </source>
</evidence>
<organism evidence="13 14">
    <name type="scientific">Viridothelium virens</name>
    <name type="common">Speckled blister lichen</name>
    <name type="synonym">Trypethelium virens</name>
    <dbReference type="NCBI Taxonomy" id="1048519"/>
    <lineage>
        <taxon>Eukaryota</taxon>
        <taxon>Fungi</taxon>
        <taxon>Dikarya</taxon>
        <taxon>Ascomycota</taxon>
        <taxon>Pezizomycotina</taxon>
        <taxon>Dothideomycetes</taxon>
        <taxon>Dothideomycetes incertae sedis</taxon>
        <taxon>Trypetheliales</taxon>
        <taxon>Trypetheliaceae</taxon>
        <taxon>Viridothelium</taxon>
    </lineage>
</organism>
<name>A0A6A6HIW6_VIRVR</name>
<dbReference type="EMBL" id="ML991777">
    <property type="protein sequence ID" value="KAF2238085.1"/>
    <property type="molecule type" value="Genomic_DNA"/>
</dbReference>
<dbReference type="GO" id="GO:0005778">
    <property type="term" value="C:peroxisomal membrane"/>
    <property type="evidence" value="ECO:0007669"/>
    <property type="project" value="TreeGrafter"/>
</dbReference>
<feature type="region of interest" description="Disordered" evidence="11">
    <location>
        <begin position="191"/>
        <end position="224"/>
    </location>
</feature>
<evidence type="ECO:0000256" key="6">
    <source>
        <dbReference type="ARBA" id="ARBA00022840"/>
    </source>
</evidence>
<evidence type="ECO:0000259" key="12">
    <source>
        <dbReference type="SMART" id="SM00382"/>
    </source>
</evidence>
<feature type="compositionally biased region" description="Basic and acidic residues" evidence="11">
    <location>
        <begin position="1439"/>
        <end position="1456"/>
    </location>
</feature>
<feature type="domain" description="AAA+ ATPase" evidence="12">
    <location>
        <begin position="1056"/>
        <end position="1210"/>
    </location>
</feature>
<dbReference type="GO" id="GO:0005524">
    <property type="term" value="F:ATP binding"/>
    <property type="evidence" value="ECO:0007669"/>
    <property type="project" value="UniProtKB-KW"/>
</dbReference>
<dbReference type="Gene3D" id="1.10.8.60">
    <property type="match status" value="2"/>
</dbReference>
<dbReference type="SUPFAM" id="SSF52540">
    <property type="entry name" value="P-loop containing nucleoside triphosphate hydrolases"/>
    <property type="match status" value="2"/>
</dbReference>
<evidence type="ECO:0000256" key="9">
    <source>
        <dbReference type="ARBA" id="ARBA00034920"/>
    </source>
</evidence>
<feature type="compositionally biased region" description="Basic residues" evidence="11">
    <location>
        <begin position="10"/>
        <end position="19"/>
    </location>
</feature>
<keyword evidence="4" id="KW-0547">Nucleotide-binding</keyword>
<dbReference type="InterPro" id="IPR003959">
    <property type="entry name" value="ATPase_AAA_core"/>
</dbReference>
<evidence type="ECO:0000256" key="2">
    <source>
        <dbReference type="ARBA" id="ARBA00006914"/>
    </source>
</evidence>
<gene>
    <name evidence="13" type="ORF">EV356DRAFT_519711</name>
</gene>
<dbReference type="OrthoDB" id="5553750at2759"/>
<dbReference type="InterPro" id="IPR056995">
    <property type="entry name" value="PEX6_4th_dom"/>
</dbReference>
<dbReference type="GO" id="GO:0016887">
    <property type="term" value="F:ATP hydrolysis activity"/>
    <property type="evidence" value="ECO:0007669"/>
    <property type="project" value="InterPro"/>
</dbReference>
<dbReference type="InterPro" id="IPR047533">
    <property type="entry name" value="RecA-like_PEX6_r2"/>
</dbReference>
<comment type="catalytic activity">
    <reaction evidence="10">
        <text>ATP + H2O = ADP + phosphate + H(+)</text>
        <dbReference type="Rhea" id="RHEA:13065"/>
        <dbReference type="ChEBI" id="CHEBI:15377"/>
        <dbReference type="ChEBI" id="CHEBI:15378"/>
        <dbReference type="ChEBI" id="CHEBI:30616"/>
        <dbReference type="ChEBI" id="CHEBI:43474"/>
        <dbReference type="ChEBI" id="CHEBI:456216"/>
    </reaction>
    <physiologicalReaction direction="left-to-right" evidence="10">
        <dbReference type="Rhea" id="RHEA:13066"/>
    </physiologicalReaction>
</comment>
<evidence type="ECO:0000313" key="14">
    <source>
        <dbReference type="Proteomes" id="UP000800092"/>
    </source>
</evidence>
<evidence type="ECO:0000256" key="8">
    <source>
        <dbReference type="ARBA" id="ARBA00034811"/>
    </source>
</evidence>
<dbReference type="InterPro" id="IPR003593">
    <property type="entry name" value="AAA+_ATPase"/>
</dbReference>
<dbReference type="PROSITE" id="PS00674">
    <property type="entry name" value="AAA"/>
    <property type="match status" value="1"/>
</dbReference>
<comment type="similarity">
    <text evidence="2">Belongs to the AAA ATPase family.</text>
</comment>
<reference evidence="13" key="1">
    <citation type="journal article" date="2020" name="Stud. Mycol.">
        <title>101 Dothideomycetes genomes: a test case for predicting lifestyles and emergence of pathogens.</title>
        <authorList>
            <person name="Haridas S."/>
            <person name="Albert R."/>
            <person name="Binder M."/>
            <person name="Bloem J."/>
            <person name="Labutti K."/>
            <person name="Salamov A."/>
            <person name="Andreopoulos B."/>
            <person name="Baker S."/>
            <person name="Barry K."/>
            <person name="Bills G."/>
            <person name="Bluhm B."/>
            <person name="Cannon C."/>
            <person name="Castanera R."/>
            <person name="Culley D."/>
            <person name="Daum C."/>
            <person name="Ezra D."/>
            <person name="Gonzalez J."/>
            <person name="Henrissat B."/>
            <person name="Kuo A."/>
            <person name="Liang C."/>
            <person name="Lipzen A."/>
            <person name="Lutzoni F."/>
            <person name="Magnuson J."/>
            <person name="Mondo S."/>
            <person name="Nolan M."/>
            <person name="Ohm R."/>
            <person name="Pangilinan J."/>
            <person name="Park H.-J."/>
            <person name="Ramirez L."/>
            <person name="Alfaro M."/>
            <person name="Sun H."/>
            <person name="Tritt A."/>
            <person name="Yoshinaga Y."/>
            <person name="Zwiers L.-H."/>
            <person name="Turgeon B."/>
            <person name="Goodwin S."/>
            <person name="Spatafora J."/>
            <person name="Crous P."/>
            <person name="Grigoriev I."/>
        </authorList>
    </citation>
    <scope>NUCLEOTIDE SEQUENCE</scope>
    <source>
        <strain evidence="13">Tuck. ex Michener</strain>
    </source>
</reference>
<evidence type="ECO:0000256" key="1">
    <source>
        <dbReference type="ARBA" id="ARBA00004370"/>
    </source>
</evidence>
<dbReference type="GO" id="GO:0005829">
    <property type="term" value="C:cytosol"/>
    <property type="evidence" value="ECO:0007669"/>
    <property type="project" value="TreeGrafter"/>
</dbReference>
<sequence length="1489" mass="159754">MVSEHVLSTGRHRRRRRRQDKPPVSAHLLPDERLDGEAGLLSEDLFAELFPSRSNGIDTADDDLTQRPLYVAVTPWVPASMTSVDTIPWTILPVKKDESQTSKRQLAHSSLLFPAHTPALQSFERALENVSPHKTHKSDAPIEIRILDVVPLALETVFINLDIESLQAHEEAYQKFGGGFGAPKSIGNKYSHALGRDSPTRGKRKKSTIISKDQQKRWRSAVQKSLDTPKIVHTGDLLSLPLPSHPITQASAPPLKIMACEPVSQGIILPSTRIVMVHSNDHLKNIRLAPQSTHPASAGNLAEIEESAEDTSNEQFFSAVEDRADSQSATPTDEDEMSDTLDSQHSETENSELSDSEDMISLNAPGLPPIASGVMSSVTAATPRALGGLTNGVATPGSVHSSFTATTMRAGPGSKSRVFQAHGMLDRLPDELLHPRPGSEDDEEARVYVDVSTLVKIGCFSGDWVKIEATSEAHMSGLGLWGLGNAGAEDEPHDWRSVKVFGIPESIAGKTPRYTVKSSHERRSSISYLLPAPITSHAYMSPVLLANLGNPTHLRISALYDSATSRKVPTSLSPPAAKEITLLKLATPLATDRQLQPSLFAGLKSHFESRQRIVKEGDLIGISVDEALGRATFETSNAEEDFASADLLAKPGLGGDEDPKDKFNAHNFAVAWFKVGSVNFGDTDNIEDIVQDIWGGVAAMDPLNTRMSQAGSEQGNVPPATNSTWQYYLGTKRRPATPAFSEARVPALAERPKPYIGATRRRLRELIGVATQSRAVSLGLPPMAILLTSNQRNIGKATLTAQACEDLGIHTFTIDAYDILSEGAAGGGDVKTEGLLKARAERALSCGSQFTAILLRHVDALNADRMITALREILADSRILVATSCEVDKISDGIRALFTHELEINAPDEAEREDILQDVVTAKGIRLAPDVELSSVAVKTAALVAGDLVDVVERAIIAQKARLEALISTSHSASDPPTMRDVLVSGGLSTNSLTPADFTTAVDAARKTFADAIGAPKIPSVSWADVGGLSHVISSILETIQLPLTHPALFSRGLKKRSGILFYGPPGTGKTLLAKAIATEFSLNFFSVKGPELLNMYIGESEANVRRVFQRARDARPCVVFFDELDSVAPKRGNQGDSGGVMDRIVSQLLAELDGMSGGSGDDSSGNGGSAAGGGQGVFVIGATNRPDLLDQALLRPGRFDKMLYLGVADTHAKQEKILEALTRKFTLNPSLSLSRIAETLPFTFTGADLYALCSDAMLKAITRQARAVDAKIDTLNADPDHLKDALINAAEQKGQPSHSIRGPPGKVTTAWFFDHLATKEDTDVVVTEPDFNAAQKELVPSVSVEELRHYERVRKTFEGQSAKEKEVNSKGQQHPNGELKGSGNATQPSVLPTQHHSQKAVMRRKARDTGAKGKGKGKAAANEFDDNDADEEIVDGGLGDRESGSDDEFVIRADSDGLAGKGKGRVGVGSINSGGFGNATEGDEDLYS</sequence>
<feature type="compositionally biased region" description="Acidic residues" evidence="11">
    <location>
        <begin position="349"/>
        <end position="358"/>
    </location>
</feature>
<feature type="region of interest" description="Disordered" evidence="11">
    <location>
        <begin position="1"/>
        <end position="29"/>
    </location>
</feature>
<dbReference type="Pfam" id="PF23315">
    <property type="entry name" value="PEX6_4th"/>
    <property type="match status" value="1"/>
</dbReference>
<dbReference type="Gene3D" id="3.40.50.300">
    <property type="entry name" value="P-loop containing nucleotide triphosphate hydrolases"/>
    <property type="match status" value="2"/>
</dbReference>
<dbReference type="CDD" id="cd19527">
    <property type="entry name" value="RecA-like_PEX6_r2"/>
    <property type="match status" value="1"/>
</dbReference>
<dbReference type="Proteomes" id="UP000800092">
    <property type="component" value="Unassembled WGS sequence"/>
</dbReference>
<evidence type="ECO:0000256" key="4">
    <source>
        <dbReference type="ARBA" id="ARBA00022741"/>
    </source>
</evidence>
<keyword evidence="5" id="KW-0378">Hydrolase</keyword>
<dbReference type="PANTHER" id="PTHR23077">
    <property type="entry name" value="AAA-FAMILY ATPASE"/>
    <property type="match status" value="1"/>
</dbReference>
<keyword evidence="7" id="KW-0472">Membrane</keyword>